<protein>
    <submittedName>
        <fullName evidence="1">Uncharacterized protein</fullName>
    </submittedName>
</protein>
<proteinExistence type="predicted"/>
<evidence type="ECO:0000313" key="1">
    <source>
        <dbReference type="EMBL" id="KAF2467997.1"/>
    </source>
</evidence>
<keyword evidence="2" id="KW-1185">Reference proteome</keyword>
<name>A0ACB6QNZ2_9PLEO</name>
<evidence type="ECO:0000313" key="2">
    <source>
        <dbReference type="Proteomes" id="UP000799755"/>
    </source>
</evidence>
<dbReference type="Proteomes" id="UP000799755">
    <property type="component" value="Unassembled WGS sequence"/>
</dbReference>
<accession>A0ACB6QNZ2</accession>
<organism evidence="1 2">
    <name type="scientific">Lindgomyces ingoldianus</name>
    <dbReference type="NCBI Taxonomy" id="673940"/>
    <lineage>
        <taxon>Eukaryota</taxon>
        <taxon>Fungi</taxon>
        <taxon>Dikarya</taxon>
        <taxon>Ascomycota</taxon>
        <taxon>Pezizomycotina</taxon>
        <taxon>Dothideomycetes</taxon>
        <taxon>Pleosporomycetidae</taxon>
        <taxon>Pleosporales</taxon>
        <taxon>Lindgomycetaceae</taxon>
        <taxon>Lindgomyces</taxon>
    </lineage>
</organism>
<reference evidence="1" key="1">
    <citation type="journal article" date="2020" name="Stud. Mycol.">
        <title>101 Dothideomycetes genomes: a test case for predicting lifestyles and emergence of pathogens.</title>
        <authorList>
            <person name="Haridas S."/>
            <person name="Albert R."/>
            <person name="Binder M."/>
            <person name="Bloem J."/>
            <person name="Labutti K."/>
            <person name="Salamov A."/>
            <person name="Andreopoulos B."/>
            <person name="Baker S."/>
            <person name="Barry K."/>
            <person name="Bills G."/>
            <person name="Bluhm B."/>
            <person name="Cannon C."/>
            <person name="Castanera R."/>
            <person name="Culley D."/>
            <person name="Daum C."/>
            <person name="Ezra D."/>
            <person name="Gonzalez J."/>
            <person name="Henrissat B."/>
            <person name="Kuo A."/>
            <person name="Liang C."/>
            <person name="Lipzen A."/>
            <person name="Lutzoni F."/>
            <person name="Magnuson J."/>
            <person name="Mondo S."/>
            <person name="Nolan M."/>
            <person name="Ohm R."/>
            <person name="Pangilinan J."/>
            <person name="Park H.-J."/>
            <person name="Ramirez L."/>
            <person name="Alfaro M."/>
            <person name="Sun H."/>
            <person name="Tritt A."/>
            <person name="Yoshinaga Y."/>
            <person name="Zwiers L.-H."/>
            <person name="Turgeon B."/>
            <person name="Goodwin S."/>
            <person name="Spatafora J."/>
            <person name="Crous P."/>
            <person name="Grigoriev I."/>
        </authorList>
    </citation>
    <scope>NUCLEOTIDE SEQUENCE</scope>
    <source>
        <strain evidence="1">ATCC 200398</strain>
    </source>
</reference>
<dbReference type="EMBL" id="MU003518">
    <property type="protein sequence ID" value="KAF2467997.1"/>
    <property type="molecule type" value="Genomic_DNA"/>
</dbReference>
<comment type="caution">
    <text evidence="1">The sequence shown here is derived from an EMBL/GenBank/DDBJ whole genome shotgun (WGS) entry which is preliminary data.</text>
</comment>
<sequence>MVPPSSPLCGNRQQTLANTNEVALEQPCLPCLSRAIAGRPHRVARVAAGVSLLLDDLVQQRHVSVDALVDRHAQRTEHDCYEPVLLVSGAFSMAGQSLLTRQCWYPRSSQSSRKGFSGDSGSMISISCFKVCSVDRPRTPPPSRASRRRSLSGMVGDMDRGQRKR</sequence>
<gene>
    <name evidence="1" type="ORF">BDR25DRAFT_344698</name>
</gene>